<dbReference type="EMBL" id="SNYJ01000013">
    <property type="protein sequence ID" value="TDQ37392.1"/>
    <property type="molecule type" value="Genomic_DNA"/>
</dbReference>
<dbReference type="RefSeq" id="WP_133581241.1">
    <property type="nucleotide sequence ID" value="NZ_SNYJ01000013.1"/>
</dbReference>
<dbReference type="OrthoDB" id="9780518at2"/>
<evidence type="ECO:0000313" key="4">
    <source>
        <dbReference type="Proteomes" id="UP000295632"/>
    </source>
</evidence>
<gene>
    <name evidence="3" type="ORF">EV213_11326</name>
</gene>
<dbReference type="NCBIfam" id="TIGR03558">
    <property type="entry name" value="oxido_grp_1"/>
    <property type="match status" value="1"/>
</dbReference>
<dbReference type="InterPro" id="IPR050766">
    <property type="entry name" value="Bact_Lucif_Oxidored"/>
</dbReference>
<dbReference type="PANTHER" id="PTHR30137">
    <property type="entry name" value="LUCIFERASE-LIKE MONOOXYGENASE"/>
    <property type="match status" value="1"/>
</dbReference>
<organism evidence="3 4">
    <name type="scientific">Aureibacillus halotolerans</name>
    <dbReference type="NCBI Taxonomy" id="1508390"/>
    <lineage>
        <taxon>Bacteria</taxon>
        <taxon>Bacillati</taxon>
        <taxon>Bacillota</taxon>
        <taxon>Bacilli</taxon>
        <taxon>Bacillales</taxon>
        <taxon>Bacillaceae</taxon>
        <taxon>Aureibacillus</taxon>
    </lineage>
</organism>
<evidence type="ECO:0000313" key="3">
    <source>
        <dbReference type="EMBL" id="TDQ37392.1"/>
    </source>
</evidence>
<dbReference type="AlphaFoldDB" id="A0A4R6TX97"/>
<name>A0A4R6TX97_9BACI</name>
<dbReference type="Gene3D" id="3.20.20.30">
    <property type="entry name" value="Luciferase-like domain"/>
    <property type="match status" value="1"/>
</dbReference>
<evidence type="ECO:0000259" key="2">
    <source>
        <dbReference type="Pfam" id="PF00296"/>
    </source>
</evidence>
<comment type="caution">
    <text evidence="3">The sequence shown here is derived from an EMBL/GenBank/DDBJ whole genome shotgun (WGS) entry which is preliminary data.</text>
</comment>
<dbReference type="GO" id="GO:0005829">
    <property type="term" value="C:cytosol"/>
    <property type="evidence" value="ECO:0007669"/>
    <property type="project" value="TreeGrafter"/>
</dbReference>
<keyword evidence="4" id="KW-1185">Reference proteome</keyword>
<proteinExistence type="predicted"/>
<dbReference type="InterPro" id="IPR011251">
    <property type="entry name" value="Luciferase-like_dom"/>
</dbReference>
<dbReference type="InterPro" id="IPR036661">
    <property type="entry name" value="Luciferase-like_sf"/>
</dbReference>
<protein>
    <submittedName>
        <fullName evidence="3">Luciferase family oxidoreductase group 1</fullName>
    </submittedName>
</protein>
<sequence>MELSLLDTSPVLAEEKDTHALANTIALAKTADRLGFKRYWFSEHHELNGIASASPAVMIAAIGSQTTQIRLGAGAVLLPLHTPYRVAETYRQLATLYPGRIDLGIGRAQGAPAEVAIALTGNFLEKVRLHPERLDELLRYLNSTTMRPTPALLPEVWLLGTGKRSAQAAAERGLPFAFGAFMSKLSPQDAVQLYHSQKIQKGRTMITLSAMCIPLGWTEADLKLPPLSTEGFPVPIIGTPEEVATQLRQHVNAGRADELMLHLPSPVYEARDYTVRSLAHALL</sequence>
<reference evidence="3 4" key="1">
    <citation type="submission" date="2019-03" db="EMBL/GenBank/DDBJ databases">
        <title>Genomic Encyclopedia of Type Strains, Phase IV (KMG-IV): sequencing the most valuable type-strain genomes for metagenomic binning, comparative biology and taxonomic classification.</title>
        <authorList>
            <person name="Goeker M."/>
        </authorList>
    </citation>
    <scope>NUCLEOTIDE SEQUENCE [LARGE SCALE GENOMIC DNA]</scope>
    <source>
        <strain evidence="3 4">DSM 28697</strain>
    </source>
</reference>
<evidence type="ECO:0000256" key="1">
    <source>
        <dbReference type="ARBA" id="ARBA00007789"/>
    </source>
</evidence>
<accession>A0A4R6TX97</accession>
<dbReference type="InterPro" id="IPR019949">
    <property type="entry name" value="CmoO-like"/>
</dbReference>
<dbReference type="SUPFAM" id="SSF51679">
    <property type="entry name" value="Bacterial luciferase-like"/>
    <property type="match status" value="1"/>
</dbReference>
<dbReference type="PANTHER" id="PTHR30137:SF18">
    <property type="entry name" value="CONSERVED PROTEIN"/>
    <property type="match status" value="1"/>
</dbReference>
<dbReference type="Proteomes" id="UP000295632">
    <property type="component" value="Unassembled WGS sequence"/>
</dbReference>
<dbReference type="GO" id="GO:0016705">
    <property type="term" value="F:oxidoreductase activity, acting on paired donors, with incorporation or reduction of molecular oxygen"/>
    <property type="evidence" value="ECO:0007669"/>
    <property type="project" value="InterPro"/>
</dbReference>
<comment type="similarity">
    <text evidence="1">To bacterial alkanal monooxygenase alpha and beta chains.</text>
</comment>
<feature type="domain" description="Luciferase-like" evidence="2">
    <location>
        <begin position="10"/>
        <end position="204"/>
    </location>
</feature>
<dbReference type="Pfam" id="PF00296">
    <property type="entry name" value="Bac_luciferase"/>
    <property type="match status" value="1"/>
</dbReference>